<dbReference type="STRING" id="1124188.SAMN05444377_10755"/>
<dbReference type="Proteomes" id="UP000184147">
    <property type="component" value="Unassembled WGS sequence"/>
</dbReference>
<name>A0A1M5AZ99_9FLAO</name>
<evidence type="ECO:0000313" key="2">
    <source>
        <dbReference type="Proteomes" id="UP000184147"/>
    </source>
</evidence>
<dbReference type="InterPro" id="IPR008969">
    <property type="entry name" value="CarboxyPept-like_regulatory"/>
</dbReference>
<dbReference type="Pfam" id="PF13715">
    <property type="entry name" value="CarbopepD_reg_2"/>
    <property type="match status" value="1"/>
</dbReference>
<keyword evidence="2" id="KW-1185">Reference proteome</keyword>
<gene>
    <name evidence="1" type="ORF">SAMN05444377_10755</name>
</gene>
<sequence>MRYVWILLFFTTTVLQAQPKPFRLEGIVLSEMRNELSNINVTNMVSQVTVVTDAQGKFSIPVQQQEALKFSAVGYEDFYLRIEPMHQQQGRVMVKLKTAVYQLDEVNIIHLDAQKMGIIDYKPKKYTPAERRLETAGRFSPWQFLLIPLGGMPLDPLINAISGRTKRLEKELEVERREFALEAMEVQLDSVYFTDKLRLPPDRIKAFQYYAVENAEVRDLLKTNNVTRLQFKLAQLVVEFLKTKENE</sequence>
<reference evidence="1 2" key="1">
    <citation type="submission" date="2016-11" db="EMBL/GenBank/DDBJ databases">
        <authorList>
            <person name="Jaros S."/>
            <person name="Januszkiewicz K."/>
            <person name="Wedrychowicz H."/>
        </authorList>
    </citation>
    <scope>NUCLEOTIDE SEQUENCE [LARGE SCALE GENOMIC DNA]</scope>
    <source>
        <strain evidence="1 2">DSM 25660</strain>
    </source>
</reference>
<dbReference type="OrthoDB" id="1427655at2"/>
<dbReference type="SUPFAM" id="SSF49464">
    <property type="entry name" value="Carboxypeptidase regulatory domain-like"/>
    <property type="match status" value="1"/>
</dbReference>
<dbReference type="RefSeq" id="WP_073363034.1">
    <property type="nucleotide sequence ID" value="NZ_FQVQ01000007.1"/>
</dbReference>
<dbReference type="AlphaFoldDB" id="A0A1M5AZ99"/>
<proteinExistence type="predicted"/>
<organism evidence="1 2">
    <name type="scientific">Flavobacterium fontis</name>
    <dbReference type="NCBI Taxonomy" id="1124188"/>
    <lineage>
        <taxon>Bacteria</taxon>
        <taxon>Pseudomonadati</taxon>
        <taxon>Bacteroidota</taxon>
        <taxon>Flavobacteriia</taxon>
        <taxon>Flavobacteriales</taxon>
        <taxon>Flavobacteriaceae</taxon>
        <taxon>Flavobacterium</taxon>
    </lineage>
</organism>
<evidence type="ECO:0000313" key="1">
    <source>
        <dbReference type="EMBL" id="SHF35530.1"/>
    </source>
</evidence>
<accession>A0A1M5AZ99</accession>
<dbReference type="EMBL" id="FQVQ01000007">
    <property type="protein sequence ID" value="SHF35530.1"/>
    <property type="molecule type" value="Genomic_DNA"/>
</dbReference>
<protein>
    <submittedName>
        <fullName evidence="1">CarboxypepD_reg-like domain-containing protein</fullName>
    </submittedName>
</protein>